<dbReference type="GO" id="GO:0003676">
    <property type="term" value="F:nucleic acid binding"/>
    <property type="evidence" value="ECO:0007669"/>
    <property type="project" value="InterPro"/>
</dbReference>
<dbReference type="AlphaFoldDB" id="A0A8K0CV36"/>
<name>A0A8K0CV36_IGNLU</name>
<feature type="non-terminal residue" evidence="2">
    <location>
        <position position="1"/>
    </location>
</feature>
<dbReference type="PROSITE" id="PS50994">
    <property type="entry name" value="INTEGRASE"/>
    <property type="match status" value="1"/>
</dbReference>
<proteinExistence type="predicted"/>
<dbReference type="GO" id="GO:0015074">
    <property type="term" value="P:DNA integration"/>
    <property type="evidence" value="ECO:0007669"/>
    <property type="project" value="InterPro"/>
</dbReference>
<dbReference type="InterPro" id="IPR001584">
    <property type="entry name" value="Integrase_cat-core"/>
</dbReference>
<gene>
    <name evidence="2" type="ORF">ILUMI_13997</name>
</gene>
<dbReference type="PANTHER" id="PTHR47331">
    <property type="entry name" value="PHD-TYPE DOMAIN-CONTAINING PROTEIN"/>
    <property type="match status" value="1"/>
</dbReference>
<evidence type="ECO:0000313" key="3">
    <source>
        <dbReference type="Proteomes" id="UP000801492"/>
    </source>
</evidence>
<comment type="caution">
    <text evidence="2">The sequence shown here is derived from an EMBL/GenBank/DDBJ whole genome shotgun (WGS) entry which is preliminary data.</text>
</comment>
<keyword evidence="3" id="KW-1185">Reference proteome</keyword>
<accession>A0A8K0CV36</accession>
<dbReference type="OrthoDB" id="6771531at2759"/>
<organism evidence="2 3">
    <name type="scientific">Ignelater luminosus</name>
    <name type="common">Cucubano</name>
    <name type="synonym">Pyrophorus luminosus</name>
    <dbReference type="NCBI Taxonomy" id="2038154"/>
    <lineage>
        <taxon>Eukaryota</taxon>
        <taxon>Metazoa</taxon>
        <taxon>Ecdysozoa</taxon>
        <taxon>Arthropoda</taxon>
        <taxon>Hexapoda</taxon>
        <taxon>Insecta</taxon>
        <taxon>Pterygota</taxon>
        <taxon>Neoptera</taxon>
        <taxon>Endopterygota</taxon>
        <taxon>Coleoptera</taxon>
        <taxon>Polyphaga</taxon>
        <taxon>Elateriformia</taxon>
        <taxon>Elateroidea</taxon>
        <taxon>Elateridae</taxon>
        <taxon>Agrypninae</taxon>
        <taxon>Pyrophorini</taxon>
        <taxon>Ignelater</taxon>
    </lineage>
</organism>
<protein>
    <recommendedName>
        <fullName evidence="1">Integrase catalytic domain-containing protein</fullName>
    </recommendedName>
</protein>
<dbReference type="EMBL" id="VTPC01009742">
    <property type="protein sequence ID" value="KAF2892176.1"/>
    <property type="molecule type" value="Genomic_DNA"/>
</dbReference>
<evidence type="ECO:0000313" key="2">
    <source>
        <dbReference type="EMBL" id="KAF2892176.1"/>
    </source>
</evidence>
<dbReference type="InterPro" id="IPR012337">
    <property type="entry name" value="RNaseH-like_sf"/>
</dbReference>
<dbReference type="SUPFAM" id="SSF53098">
    <property type="entry name" value="Ribonuclease H-like"/>
    <property type="match status" value="1"/>
</dbReference>
<dbReference type="InterPro" id="IPR036397">
    <property type="entry name" value="RNaseH_sf"/>
</dbReference>
<feature type="domain" description="Integrase catalytic" evidence="1">
    <location>
        <begin position="15"/>
        <end position="100"/>
    </location>
</feature>
<evidence type="ECO:0000259" key="1">
    <source>
        <dbReference type="PROSITE" id="PS50994"/>
    </source>
</evidence>
<dbReference type="Proteomes" id="UP000801492">
    <property type="component" value="Unassembled WGS sequence"/>
</dbReference>
<sequence>KATVESIPIPEDRVRTVAPFQVTGVDLDGPMYFRGGKKVWIVLYTCAVYKAVHLEFIHSLSTEGFLRSLRRFIAIRGRPATIYSDNGPNFVGCNNLFRQFNPPTAAWWGGWWERLIGMMKRLLRSVLGNKIVDYEELLTLICEAESVMNQRPLTHNEEAGGGVLALSPGQFIQDNLIVYLPEADLVEEKLLRQRFQQVQMLREELRAPRMSPTAHIQ</sequence>
<reference evidence="2" key="1">
    <citation type="submission" date="2019-08" db="EMBL/GenBank/DDBJ databases">
        <title>The genome of the North American firefly Photinus pyralis.</title>
        <authorList>
            <consortium name="Photinus pyralis genome working group"/>
            <person name="Fallon T.R."/>
            <person name="Sander Lower S.E."/>
            <person name="Weng J.-K."/>
        </authorList>
    </citation>
    <scope>NUCLEOTIDE SEQUENCE</scope>
    <source>
        <strain evidence="2">TRF0915ILg1</strain>
        <tissue evidence="2">Whole body</tissue>
    </source>
</reference>
<dbReference type="Gene3D" id="3.30.420.10">
    <property type="entry name" value="Ribonuclease H-like superfamily/Ribonuclease H"/>
    <property type="match status" value="1"/>
</dbReference>
<dbReference type="PANTHER" id="PTHR47331:SF2">
    <property type="match status" value="1"/>
</dbReference>